<comment type="caution">
    <text evidence="1">The sequence shown here is derived from an EMBL/GenBank/DDBJ whole genome shotgun (WGS) entry which is preliminary data.</text>
</comment>
<dbReference type="EMBL" id="JAAXKZ010000037">
    <property type="protein sequence ID" value="NMH92352.1"/>
    <property type="molecule type" value="Genomic_DNA"/>
</dbReference>
<protein>
    <submittedName>
        <fullName evidence="1">Uncharacterized protein</fullName>
    </submittedName>
</protein>
<keyword evidence="2" id="KW-1185">Reference proteome</keyword>
<organism evidence="1 2">
    <name type="scientific">Pseudonocardia bannensis</name>
    <dbReference type="NCBI Taxonomy" id="630973"/>
    <lineage>
        <taxon>Bacteria</taxon>
        <taxon>Bacillati</taxon>
        <taxon>Actinomycetota</taxon>
        <taxon>Actinomycetes</taxon>
        <taxon>Pseudonocardiales</taxon>
        <taxon>Pseudonocardiaceae</taxon>
        <taxon>Pseudonocardia</taxon>
    </lineage>
</organism>
<reference evidence="1 2" key="1">
    <citation type="submission" date="2020-04" db="EMBL/GenBank/DDBJ databases">
        <authorList>
            <person name="Klaysubun C."/>
            <person name="Duangmal K."/>
            <person name="Lipun K."/>
        </authorList>
    </citation>
    <scope>NUCLEOTIDE SEQUENCE [LARGE SCALE GENOMIC DNA]</scope>
    <source>
        <strain evidence="1 2">DSM 45300</strain>
    </source>
</reference>
<dbReference type="Proteomes" id="UP000586918">
    <property type="component" value="Unassembled WGS sequence"/>
</dbReference>
<proteinExistence type="predicted"/>
<name>A0A848DI39_9PSEU</name>
<accession>A0A848DI39</accession>
<gene>
    <name evidence="1" type="ORF">HF519_12360</name>
</gene>
<evidence type="ECO:0000313" key="1">
    <source>
        <dbReference type="EMBL" id="NMH92352.1"/>
    </source>
</evidence>
<dbReference type="AlphaFoldDB" id="A0A848DI39"/>
<sequence length="64" mass="6871">MTGPESLSAQDTVLADTRGMLGHVLHSRRLAPAVGLRHVALPPTRFTEACTRAAQDGIEVYRTA</sequence>
<evidence type="ECO:0000313" key="2">
    <source>
        <dbReference type="Proteomes" id="UP000586918"/>
    </source>
</evidence>